<accession>A0A8H5A0C2</accession>
<dbReference type="Gene3D" id="1.25.40.20">
    <property type="entry name" value="Ankyrin repeat-containing domain"/>
    <property type="match status" value="2"/>
</dbReference>
<feature type="transmembrane region" description="Helical" evidence="3">
    <location>
        <begin position="885"/>
        <end position="905"/>
    </location>
</feature>
<feature type="repeat" description="ANK" evidence="2">
    <location>
        <begin position="915"/>
        <end position="947"/>
    </location>
</feature>
<dbReference type="PANTHER" id="PTHR10039:SF5">
    <property type="entry name" value="NACHT DOMAIN-CONTAINING PROTEIN"/>
    <property type="match status" value="1"/>
</dbReference>
<dbReference type="Pfam" id="PF17107">
    <property type="entry name" value="SesA"/>
    <property type="match status" value="1"/>
</dbReference>
<evidence type="ECO:0000256" key="3">
    <source>
        <dbReference type="SAM" id="Phobius"/>
    </source>
</evidence>
<dbReference type="InterPro" id="IPR027417">
    <property type="entry name" value="P-loop_NTPase"/>
</dbReference>
<evidence type="ECO:0008006" key="8">
    <source>
        <dbReference type="Google" id="ProtNLM"/>
    </source>
</evidence>
<dbReference type="SMART" id="SM00248">
    <property type="entry name" value="ANK"/>
    <property type="match status" value="4"/>
</dbReference>
<keyword evidence="3" id="KW-0472">Membrane</keyword>
<evidence type="ECO:0000256" key="2">
    <source>
        <dbReference type="PROSITE-ProRule" id="PRU00023"/>
    </source>
</evidence>
<feature type="non-terminal residue" evidence="6">
    <location>
        <position position="1"/>
    </location>
</feature>
<dbReference type="InterPro" id="IPR056884">
    <property type="entry name" value="NPHP3-like_N"/>
</dbReference>
<reference evidence="6" key="1">
    <citation type="submission" date="2020-02" db="EMBL/GenBank/DDBJ databases">
        <title>Identification and distribution of gene clusters putatively required for synthesis of sphingolipid metabolism inhibitors in phylogenetically diverse species of the filamentous fungus Fusarium.</title>
        <authorList>
            <person name="Kim H.-S."/>
            <person name="Busman M."/>
            <person name="Brown D.W."/>
            <person name="Divon H."/>
            <person name="Uhlig S."/>
            <person name="Proctor R.H."/>
        </authorList>
    </citation>
    <scope>NUCLEOTIDE SEQUENCE [LARGE SCALE GENOMIC DNA]</scope>
    <source>
        <strain evidence="6">NRRL 39464</strain>
    </source>
</reference>
<protein>
    <recommendedName>
        <fullName evidence="8">NACHT-NTPase and P-loop NTPases N-terminal domain-containing protein</fullName>
    </recommendedName>
</protein>
<keyword evidence="3" id="KW-1133">Transmembrane helix</keyword>
<evidence type="ECO:0000259" key="4">
    <source>
        <dbReference type="Pfam" id="PF17107"/>
    </source>
</evidence>
<dbReference type="PROSITE" id="PS50088">
    <property type="entry name" value="ANK_REPEAT"/>
    <property type="match status" value="3"/>
</dbReference>
<sequence length="968" mass="107618">MSGIEVVGLIASIIGIVEAIATVSKALKDAKDLPPAFQEVGEKLPLVRDTLQTVEKHINDKVDEGAYQAVKTILENCEAKGKQLEEIFNAVAPSDKTSRIKRYALAVRSLGKGKLVEVLAKGMIEDTHLLVLNHAAHAATEDQIAKLVEAIKELSNMEPSLPEEESISQTHYGSGDNVAGNKYGGNHNEIKEIHGNPYFGNVTQHVYLETKTALSLSQLCVRSLAFEGMDSRPTEIKTAAAGTCSWLIQHKVYKTWESRNRSLLWIKGKPGSGKSTLLRYARDNITASPRDKDRPLVLSFFFNGRGSELQKTAEGMYRSLLCQLQSKLPEAVEALEATFKQRDAAFGKHSENWQWGPSELGHHFASSLWKALETRPVELFVDALDECGEENAQSVAEEFSSLLHRASTVYLKQFRICFTCRHYPILDLKNVLEICIERENERDISTFVERKLSSFSERTGSKIAEYISKHAEGVFLWASLVVNKVLNLDRKRTGREKIEAEVRRVPQTLDEFYSEMIQKMDRHSAELIECICFASRPLSLEELRLAITISHDSKFRSSPECQTQENRPCSDAGMLRDIQILGCGLVEHKSDSDVVQFIHQSVMDYFVEKGLTLLHNDTDSERVAALAHYRLSMTCLRYFDLVMKSELTEAQRGIRTKFPFLHYAATSWIFHATHLSDDLQYSFPWPLDAALERLLSLGRFLAPLTSPPDGTTILHIISTHGMTAAIRGIMKKERNVDIGINARDLYGRTPLSFAAQYGHRAILEILLANGANKEGTNRHIPLALAIEGRNIAIIKILLGEGAEVNHDYIAGCAATPISERSEISTPYEFEIMESLVSSGHDLRFVVSLIFGASHLGAHPISIIETCVIGASFIGALAMGVSGKGAFVIAALAMGACIIGAGFFIGDPIYKELTAMWRTPLSRAAEIGDEKVVRLLLQYKVKPDQPDKSGKTPLSRAMENNREEIVRIL</sequence>
<organism evidence="6 7">
    <name type="scientific">Fusarium oxysporum</name>
    <name type="common">Fusarium vascular wilt</name>
    <dbReference type="NCBI Taxonomy" id="5507"/>
    <lineage>
        <taxon>Eukaryota</taxon>
        <taxon>Fungi</taxon>
        <taxon>Dikarya</taxon>
        <taxon>Ascomycota</taxon>
        <taxon>Pezizomycotina</taxon>
        <taxon>Sordariomycetes</taxon>
        <taxon>Hypocreomycetidae</taxon>
        <taxon>Hypocreales</taxon>
        <taxon>Nectriaceae</taxon>
        <taxon>Fusarium</taxon>
        <taxon>Fusarium oxysporum species complex</taxon>
    </lineage>
</organism>
<gene>
    <name evidence="6" type="ORF">FOXYS1_14163</name>
</gene>
<dbReference type="AlphaFoldDB" id="A0A8H5A0C2"/>
<dbReference type="Gene3D" id="3.40.50.300">
    <property type="entry name" value="P-loop containing nucleotide triphosphate hydrolases"/>
    <property type="match status" value="1"/>
</dbReference>
<dbReference type="EMBL" id="JAAFOW010003189">
    <property type="protein sequence ID" value="KAF5255430.1"/>
    <property type="molecule type" value="Genomic_DNA"/>
</dbReference>
<dbReference type="InterPro" id="IPR031352">
    <property type="entry name" value="SesA"/>
</dbReference>
<keyword evidence="2" id="KW-0040">ANK repeat</keyword>
<evidence type="ECO:0000256" key="1">
    <source>
        <dbReference type="ARBA" id="ARBA00022737"/>
    </source>
</evidence>
<dbReference type="PROSITE" id="PS50297">
    <property type="entry name" value="ANK_REP_REGION"/>
    <property type="match status" value="2"/>
</dbReference>
<dbReference type="PANTHER" id="PTHR10039">
    <property type="entry name" value="AMELOGENIN"/>
    <property type="match status" value="1"/>
</dbReference>
<feature type="repeat" description="ANK" evidence="2">
    <location>
        <begin position="746"/>
        <end position="778"/>
    </location>
</feature>
<evidence type="ECO:0000313" key="6">
    <source>
        <dbReference type="EMBL" id="KAF5255430.1"/>
    </source>
</evidence>
<feature type="domain" description="NACHT-NTPase and P-loop NTPases N-terminal" evidence="4">
    <location>
        <begin position="10"/>
        <end position="130"/>
    </location>
</feature>
<proteinExistence type="predicted"/>
<comment type="caution">
    <text evidence="6">The sequence shown here is derived from an EMBL/GenBank/DDBJ whole genome shotgun (WGS) entry which is preliminary data.</text>
</comment>
<keyword evidence="3" id="KW-0812">Transmembrane</keyword>
<dbReference type="Proteomes" id="UP000558688">
    <property type="component" value="Unassembled WGS sequence"/>
</dbReference>
<dbReference type="Pfam" id="PF12796">
    <property type="entry name" value="Ank_2"/>
    <property type="match status" value="2"/>
</dbReference>
<dbReference type="PRINTS" id="PR01415">
    <property type="entry name" value="ANKYRIN"/>
</dbReference>
<dbReference type="Pfam" id="PF24883">
    <property type="entry name" value="NPHP3_N"/>
    <property type="match status" value="1"/>
</dbReference>
<evidence type="ECO:0000313" key="7">
    <source>
        <dbReference type="Proteomes" id="UP000558688"/>
    </source>
</evidence>
<dbReference type="InterPro" id="IPR036770">
    <property type="entry name" value="Ankyrin_rpt-contain_sf"/>
</dbReference>
<dbReference type="SUPFAM" id="SSF52540">
    <property type="entry name" value="P-loop containing nucleoside triphosphate hydrolases"/>
    <property type="match status" value="1"/>
</dbReference>
<feature type="domain" description="Nephrocystin 3-like N-terminal" evidence="5">
    <location>
        <begin position="242"/>
        <end position="421"/>
    </location>
</feature>
<evidence type="ECO:0000259" key="5">
    <source>
        <dbReference type="Pfam" id="PF24883"/>
    </source>
</evidence>
<dbReference type="InterPro" id="IPR002110">
    <property type="entry name" value="Ankyrin_rpt"/>
</dbReference>
<feature type="repeat" description="ANK" evidence="2">
    <location>
        <begin position="948"/>
        <end position="968"/>
    </location>
</feature>
<name>A0A8H5A0C2_FUSOX</name>
<keyword evidence="1" id="KW-0677">Repeat</keyword>
<dbReference type="SUPFAM" id="SSF48403">
    <property type="entry name" value="Ankyrin repeat"/>
    <property type="match status" value="1"/>
</dbReference>